<name>A0ACA9QS35_9GLOM</name>
<comment type="caution">
    <text evidence="1">The sequence shown here is derived from an EMBL/GenBank/DDBJ whole genome shotgun (WGS) entry which is preliminary data.</text>
</comment>
<sequence length="285" mass="33377">MSLSKHHNYEIGACYGCQKCLFCFKDLKNKSCSCDLQIKPSRHDTSRSKRGQQIHNRCYKIFKTRLAQVIWLKERSKLFGYNSNFDKNFDLTLCSTCNSRYDRIKNKKNSLSNNEETSQDNTIDKDTTDQDTIDQDLIDTIDHDMIDQDTIDQDIFDQDIIDQDITDQDIIDQDNGIEITQPKTTKVTTAYLIELKVKVFIDTKKTSSPAGNWLIFKEEINNFYLFQSNLNNHIRRCLDLQFIYDDDYEITYKINGRGQAMCINNHEDFLNFVDECKEPDNLAKT</sequence>
<accession>A0ACA9QS35</accession>
<evidence type="ECO:0000313" key="2">
    <source>
        <dbReference type="Proteomes" id="UP000789366"/>
    </source>
</evidence>
<keyword evidence="2" id="KW-1185">Reference proteome</keyword>
<gene>
    <name evidence="1" type="ORF">SPELUC_LOCUS15047</name>
</gene>
<organism evidence="1 2">
    <name type="scientific">Cetraspora pellucida</name>
    <dbReference type="NCBI Taxonomy" id="1433469"/>
    <lineage>
        <taxon>Eukaryota</taxon>
        <taxon>Fungi</taxon>
        <taxon>Fungi incertae sedis</taxon>
        <taxon>Mucoromycota</taxon>
        <taxon>Glomeromycotina</taxon>
        <taxon>Glomeromycetes</taxon>
        <taxon>Diversisporales</taxon>
        <taxon>Gigasporaceae</taxon>
        <taxon>Cetraspora</taxon>
    </lineage>
</organism>
<dbReference type="EMBL" id="CAJVPW010047533">
    <property type="protein sequence ID" value="CAG8759653.1"/>
    <property type="molecule type" value="Genomic_DNA"/>
</dbReference>
<evidence type="ECO:0000313" key="1">
    <source>
        <dbReference type="EMBL" id="CAG8759653.1"/>
    </source>
</evidence>
<proteinExistence type="predicted"/>
<reference evidence="1" key="1">
    <citation type="submission" date="2021-06" db="EMBL/GenBank/DDBJ databases">
        <authorList>
            <person name="Kallberg Y."/>
            <person name="Tangrot J."/>
            <person name="Rosling A."/>
        </authorList>
    </citation>
    <scope>NUCLEOTIDE SEQUENCE</scope>
    <source>
        <strain evidence="1">28 12/20/2015</strain>
    </source>
</reference>
<protein>
    <submittedName>
        <fullName evidence="1">4744_t:CDS:1</fullName>
    </submittedName>
</protein>
<feature type="non-terminal residue" evidence="1">
    <location>
        <position position="285"/>
    </location>
</feature>
<dbReference type="Proteomes" id="UP000789366">
    <property type="component" value="Unassembled WGS sequence"/>
</dbReference>